<gene>
    <name evidence="3" type="ORF">DVH24_034336</name>
</gene>
<sequence>MANPNVFFEMTTEGQLVGRIVMELSTYTTPCTAKNFGALCTGEKGVGCPGKTIHYKGSTFHSAIPRLMC</sequence>
<feature type="domain" description="PPIase cyclophilin-type" evidence="2">
    <location>
        <begin position="7"/>
        <end position="69"/>
    </location>
</feature>
<dbReference type="PANTHER" id="PTHR11071">
    <property type="entry name" value="PEPTIDYL-PROLYL CIS-TRANS ISOMERASE"/>
    <property type="match status" value="1"/>
</dbReference>
<dbReference type="PANTHER" id="PTHR11071:SF561">
    <property type="entry name" value="PEPTIDYL-PROLYL CIS-TRANS ISOMERASE D-RELATED"/>
    <property type="match status" value="1"/>
</dbReference>
<dbReference type="STRING" id="3750.A0A498IW26"/>
<evidence type="ECO:0000313" key="4">
    <source>
        <dbReference type="Proteomes" id="UP000290289"/>
    </source>
</evidence>
<evidence type="ECO:0000259" key="2">
    <source>
        <dbReference type="PROSITE" id="PS50072"/>
    </source>
</evidence>
<dbReference type="GO" id="GO:0016018">
    <property type="term" value="F:cyclosporin A binding"/>
    <property type="evidence" value="ECO:0007669"/>
    <property type="project" value="TreeGrafter"/>
</dbReference>
<dbReference type="Gene3D" id="2.40.100.10">
    <property type="entry name" value="Cyclophilin-like"/>
    <property type="match status" value="1"/>
</dbReference>
<dbReference type="AlphaFoldDB" id="A0A498IW26"/>
<dbReference type="InterPro" id="IPR029000">
    <property type="entry name" value="Cyclophilin-like_dom_sf"/>
</dbReference>
<dbReference type="Pfam" id="PF00160">
    <property type="entry name" value="Pro_isomerase"/>
    <property type="match status" value="1"/>
</dbReference>
<organism evidence="3 4">
    <name type="scientific">Malus domestica</name>
    <name type="common">Apple</name>
    <name type="synonym">Pyrus malus</name>
    <dbReference type="NCBI Taxonomy" id="3750"/>
    <lineage>
        <taxon>Eukaryota</taxon>
        <taxon>Viridiplantae</taxon>
        <taxon>Streptophyta</taxon>
        <taxon>Embryophyta</taxon>
        <taxon>Tracheophyta</taxon>
        <taxon>Spermatophyta</taxon>
        <taxon>Magnoliopsida</taxon>
        <taxon>eudicotyledons</taxon>
        <taxon>Gunneridae</taxon>
        <taxon>Pentapetalae</taxon>
        <taxon>rosids</taxon>
        <taxon>fabids</taxon>
        <taxon>Rosales</taxon>
        <taxon>Rosaceae</taxon>
        <taxon>Amygdaloideae</taxon>
        <taxon>Maleae</taxon>
        <taxon>Malus</taxon>
    </lineage>
</organism>
<comment type="caution">
    <text evidence="3">The sequence shown here is derived from an EMBL/GenBank/DDBJ whole genome shotgun (WGS) entry which is preliminary data.</text>
</comment>
<evidence type="ECO:0000256" key="1">
    <source>
        <dbReference type="ARBA" id="ARBA00007365"/>
    </source>
</evidence>
<accession>A0A498IW26</accession>
<dbReference type="EMBL" id="RDQH01000336">
    <property type="protein sequence ID" value="RXH87436.1"/>
    <property type="molecule type" value="Genomic_DNA"/>
</dbReference>
<dbReference type="GO" id="GO:0005829">
    <property type="term" value="C:cytosol"/>
    <property type="evidence" value="ECO:0007669"/>
    <property type="project" value="TreeGrafter"/>
</dbReference>
<dbReference type="SUPFAM" id="SSF50891">
    <property type="entry name" value="Cyclophilin-like"/>
    <property type="match status" value="1"/>
</dbReference>
<dbReference type="PROSITE" id="PS50072">
    <property type="entry name" value="CSA_PPIASE_2"/>
    <property type="match status" value="1"/>
</dbReference>
<name>A0A498IW26_MALDO</name>
<dbReference type="GO" id="GO:0003755">
    <property type="term" value="F:peptidyl-prolyl cis-trans isomerase activity"/>
    <property type="evidence" value="ECO:0007669"/>
    <property type="project" value="InterPro"/>
</dbReference>
<dbReference type="GO" id="GO:0006457">
    <property type="term" value="P:protein folding"/>
    <property type="evidence" value="ECO:0007669"/>
    <property type="project" value="TreeGrafter"/>
</dbReference>
<dbReference type="InterPro" id="IPR002130">
    <property type="entry name" value="Cyclophilin-type_PPIase_dom"/>
</dbReference>
<dbReference type="Proteomes" id="UP000290289">
    <property type="component" value="Chromosome 10"/>
</dbReference>
<evidence type="ECO:0000313" key="3">
    <source>
        <dbReference type="EMBL" id="RXH87436.1"/>
    </source>
</evidence>
<proteinExistence type="inferred from homology"/>
<reference evidence="3 4" key="1">
    <citation type="submission" date="2018-10" db="EMBL/GenBank/DDBJ databases">
        <title>A high-quality apple genome assembly.</title>
        <authorList>
            <person name="Hu J."/>
        </authorList>
    </citation>
    <scope>NUCLEOTIDE SEQUENCE [LARGE SCALE GENOMIC DNA]</scope>
    <source>
        <strain evidence="4">cv. HFTH1</strain>
        <tissue evidence="3">Young leaf</tissue>
    </source>
</reference>
<protein>
    <recommendedName>
        <fullName evidence="2">PPIase cyclophilin-type domain-containing protein</fullName>
    </recommendedName>
</protein>
<dbReference type="GO" id="GO:0005886">
    <property type="term" value="C:plasma membrane"/>
    <property type="evidence" value="ECO:0007669"/>
    <property type="project" value="TreeGrafter"/>
</dbReference>
<comment type="similarity">
    <text evidence="1">Belongs to the cyclophilin-type PPIase family.</text>
</comment>
<keyword evidence="4" id="KW-1185">Reference proteome</keyword>